<reference evidence="2" key="1">
    <citation type="journal article" date="2019" name="Int. J. Syst. Evol. Microbiol.">
        <title>The Global Catalogue of Microorganisms (GCM) 10K type strain sequencing project: providing services to taxonomists for standard genome sequencing and annotation.</title>
        <authorList>
            <consortium name="The Broad Institute Genomics Platform"/>
            <consortium name="The Broad Institute Genome Sequencing Center for Infectious Disease"/>
            <person name="Wu L."/>
            <person name="Ma J."/>
        </authorList>
    </citation>
    <scope>NUCLEOTIDE SEQUENCE [LARGE SCALE GENOMIC DNA]</scope>
    <source>
        <strain evidence="2">JCM 4350</strain>
    </source>
</reference>
<sequence>MPGVTLPAATGLLHDQAICAARADTGNGLQPPAQTTAAARDFPDISVLYEIDHFRVA</sequence>
<evidence type="ECO:0000313" key="1">
    <source>
        <dbReference type="EMBL" id="GGS65647.1"/>
    </source>
</evidence>
<proteinExistence type="predicted"/>
<dbReference type="Proteomes" id="UP000659767">
    <property type="component" value="Unassembled WGS sequence"/>
</dbReference>
<evidence type="ECO:0000313" key="2">
    <source>
        <dbReference type="Proteomes" id="UP000659767"/>
    </source>
</evidence>
<gene>
    <name evidence="1" type="ORF">GCM10010253_45660</name>
</gene>
<dbReference type="EMBL" id="BMSZ01000013">
    <property type="protein sequence ID" value="GGS65647.1"/>
    <property type="molecule type" value="Genomic_DNA"/>
</dbReference>
<name>A0ABQ2TE08_STRBA</name>
<organism evidence="1 2">
    <name type="scientific">Streptomyces badius</name>
    <dbReference type="NCBI Taxonomy" id="1941"/>
    <lineage>
        <taxon>Bacteria</taxon>
        <taxon>Bacillati</taxon>
        <taxon>Actinomycetota</taxon>
        <taxon>Actinomycetes</taxon>
        <taxon>Kitasatosporales</taxon>
        <taxon>Streptomycetaceae</taxon>
        <taxon>Streptomyces</taxon>
    </lineage>
</organism>
<protein>
    <submittedName>
        <fullName evidence="1">Uncharacterized protein</fullName>
    </submittedName>
</protein>
<comment type="caution">
    <text evidence="1">The sequence shown here is derived from an EMBL/GenBank/DDBJ whole genome shotgun (WGS) entry which is preliminary data.</text>
</comment>
<keyword evidence="2" id="KW-1185">Reference proteome</keyword>
<accession>A0ABQ2TE08</accession>